<dbReference type="PRINTS" id="PR00723">
    <property type="entry name" value="SUBTILISIN"/>
</dbReference>
<keyword evidence="6 10" id="KW-0378">Hydrolase</keyword>
<dbReference type="InterPro" id="IPR023828">
    <property type="entry name" value="Peptidase_S8_Ser-AS"/>
</dbReference>
<keyword evidence="5 10" id="KW-0645">Protease</keyword>
<keyword evidence="8" id="KW-0106">Calcium</keyword>
<comment type="cofactor">
    <cofactor evidence="1">
        <name>Ca(2+)</name>
        <dbReference type="ChEBI" id="CHEBI:29108"/>
    </cofactor>
</comment>
<dbReference type="GO" id="GO:0005576">
    <property type="term" value="C:extracellular region"/>
    <property type="evidence" value="ECO:0007669"/>
    <property type="project" value="UniProtKB-SubCell"/>
</dbReference>
<evidence type="ECO:0000259" key="12">
    <source>
        <dbReference type="Pfam" id="PF00082"/>
    </source>
</evidence>
<reference evidence="13 14" key="1">
    <citation type="submission" date="2019-03" db="EMBL/GenBank/DDBJ databases">
        <authorList>
            <person name="He R.-H."/>
        </authorList>
    </citation>
    <scope>NUCLEOTIDE SEQUENCE [LARGE SCALE GENOMIC DNA]</scope>
    <source>
        <strain evidence="14">SH 714</strain>
    </source>
</reference>
<evidence type="ECO:0000256" key="4">
    <source>
        <dbReference type="ARBA" id="ARBA00022525"/>
    </source>
</evidence>
<dbReference type="InterPro" id="IPR000209">
    <property type="entry name" value="Peptidase_S8/S53_dom"/>
</dbReference>
<evidence type="ECO:0000313" key="13">
    <source>
        <dbReference type="EMBL" id="TFB24491.1"/>
    </source>
</evidence>
<evidence type="ECO:0000256" key="6">
    <source>
        <dbReference type="ARBA" id="ARBA00022801"/>
    </source>
</evidence>
<organism evidence="13 14">
    <name type="scientific">Filobacillus milosensis</name>
    <dbReference type="NCBI Taxonomy" id="94137"/>
    <lineage>
        <taxon>Bacteria</taxon>
        <taxon>Bacillati</taxon>
        <taxon>Bacillota</taxon>
        <taxon>Bacilli</taxon>
        <taxon>Bacillales</taxon>
        <taxon>Bacillaceae</taxon>
        <taxon>Filobacillus</taxon>
    </lineage>
</organism>
<protein>
    <submittedName>
        <fullName evidence="13">Peptidase S8</fullName>
    </submittedName>
</protein>
<evidence type="ECO:0000256" key="9">
    <source>
        <dbReference type="PIRSR" id="PIRSR615500-1"/>
    </source>
</evidence>
<evidence type="ECO:0000256" key="2">
    <source>
        <dbReference type="ARBA" id="ARBA00004613"/>
    </source>
</evidence>
<dbReference type="PANTHER" id="PTHR43806">
    <property type="entry name" value="PEPTIDASE S8"/>
    <property type="match status" value="1"/>
</dbReference>
<evidence type="ECO:0000256" key="10">
    <source>
        <dbReference type="PROSITE-ProRule" id="PRU01240"/>
    </source>
</evidence>
<sequence length="370" mass="39561">MEMPGFWPIQWDIQRITENGASYAEHTGSHDTVVAVIDTGINPTHQDLAPNLMPGSKNFVPPGGFRGTEPSETGDPGNYVDLHGHGSHVSGSIAGAGNGMLGVAPDLGLRAYRVFGTSSAESAWIYNAMIAAADDGSDVLSMSLGGWDLFGQTFVKNSETGKWENVGNDVADYVAYKRAAKYAENKGSVIVVAAGNDGLDLSNNNQVMNYLNSEYGSENVQFRGTAKTVPAQLSNVVNVSATGPEDVLAQYSNYGAGQIDIATVGGDTRLYSWYASQGRLDEYLANRMYYWEFNLSADNRSDTGYYFSVGTSMATPKVSAVAGLIIDQHNGDLSPAEVKHMLLNNAVDEVSGTDSKYFGSGHLNAYKALQ</sequence>
<dbReference type="InterPro" id="IPR022398">
    <property type="entry name" value="Peptidase_S8_His-AS"/>
</dbReference>
<evidence type="ECO:0000256" key="1">
    <source>
        <dbReference type="ARBA" id="ARBA00001913"/>
    </source>
</evidence>
<dbReference type="SUPFAM" id="SSF52743">
    <property type="entry name" value="Subtilisin-like"/>
    <property type="match status" value="1"/>
</dbReference>
<dbReference type="PANTHER" id="PTHR43806:SF11">
    <property type="entry name" value="CEREVISIN-RELATED"/>
    <property type="match status" value="1"/>
</dbReference>
<evidence type="ECO:0000256" key="8">
    <source>
        <dbReference type="ARBA" id="ARBA00022837"/>
    </source>
</evidence>
<keyword evidence="14" id="KW-1185">Reference proteome</keyword>
<dbReference type="OrthoDB" id="9798386at2"/>
<dbReference type="CDD" id="cd07482">
    <property type="entry name" value="Peptidases_S8_Lantibiotic_specific_protease"/>
    <property type="match status" value="1"/>
</dbReference>
<dbReference type="InterPro" id="IPR015500">
    <property type="entry name" value="Peptidase_S8_subtilisin-rel"/>
</dbReference>
<dbReference type="PROSITE" id="PS51892">
    <property type="entry name" value="SUBTILASE"/>
    <property type="match status" value="1"/>
</dbReference>
<evidence type="ECO:0000256" key="3">
    <source>
        <dbReference type="ARBA" id="ARBA00011073"/>
    </source>
</evidence>
<dbReference type="PROSITE" id="PS00136">
    <property type="entry name" value="SUBTILASE_ASP"/>
    <property type="match status" value="1"/>
</dbReference>
<dbReference type="GO" id="GO:0006508">
    <property type="term" value="P:proteolysis"/>
    <property type="evidence" value="ECO:0007669"/>
    <property type="project" value="UniProtKB-KW"/>
</dbReference>
<feature type="active site" description="Charge relay system" evidence="9 10">
    <location>
        <position position="38"/>
    </location>
</feature>
<comment type="caution">
    <text evidence="13">The sequence shown here is derived from an EMBL/GenBank/DDBJ whole genome shotgun (WGS) entry which is preliminary data.</text>
</comment>
<accession>A0A4Y8IRQ6</accession>
<comment type="subcellular location">
    <subcellularLocation>
        <location evidence="2">Secreted</location>
    </subcellularLocation>
</comment>
<evidence type="ECO:0000256" key="11">
    <source>
        <dbReference type="RuleBase" id="RU003355"/>
    </source>
</evidence>
<evidence type="ECO:0000256" key="5">
    <source>
        <dbReference type="ARBA" id="ARBA00022670"/>
    </source>
</evidence>
<evidence type="ECO:0000313" key="14">
    <source>
        <dbReference type="Proteomes" id="UP000297975"/>
    </source>
</evidence>
<keyword evidence="7 10" id="KW-0720">Serine protease</keyword>
<evidence type="ECO:0000256" key="7">
    <source>
        <dbReference type="ARBA" id="ARBA00022825"/>
    </source>
</evidence>
<dbReference type="GO" id="GO:0004252">
    <property type="term" value="F:serine-type endopeptidase activity"/>
    <property type="evidence" value="ECO:0007669"/>
    <property type="project" value="UniProtKB-UniRule"/>
</dbReference>
<dbReference type="PROSITE" id="PS00137">
    <property type="entry name" value="SUBTILASE_HIS"/>
    <property type="match status" value="1"/>
</dbReference>
<keyword evidence="4" id="KW-0964">Secreted</keyword>
<dbReference type="EMBL" id="SOPW01000002">
    <property type="protein sequence ID" value="TFB24491.1"/>
    <property type="molecule type" value="Genomic_DNA"/>
</dbReference>
<dbReference type="AlphaFoldDB" id="A0A4Y8IRQ6"/>
<dbReference type="InterPro" id="IPR023827">
    <property type="entry name" value="Peptidase_S8_Asp-AS"/>
</dbReference>
<feature type="active site" description="Charge relay system" evidence="9 10">
    <location>
        <position position="85"/>
    </location>
</feature>
<feature type="active site" description="Charge relay system" evidence="9 10">
    <location>
        <position position="312"/>
    </location>
</feature>
<dbReference type="InterPro" id="IPR008357">
    <property type="entry name" value="Lanit_process"/>
</dbReference>
<comment type="similarity">
    <text evidence="3 10 11">Belongs to the peptidase S8 family.</text>
</comment>
<dbReference type="Pfam" id="PF00082">
    <property type="entry name" value="Peptidase_S8"/>
    <property type="match status" value="1"/>
</dbReference>
<dbReference type="InterPro" id="IPR050131">
    <property type="entry name" value="Peptidase_S8_subtilisin-like"/>
</dbReference>
<proteinExistence type="inferred from homology"/>
<gene>
    <name evidence="13" type="ORF">E3U55_02540</name>
</gene>
<dbReference type="Proteomes" id="UP000297975">
    <property type="component" value="Unassembled WGS sequence"/>
</dbReference>
<dbReference type="InterPro" id="IPR036852">
    <property type="entry name" value="Peptidase_S8/S53_dom_sf"/>
</dbReference>
<dbReference type="PROSITE" id="PS00138">
    <property type="entry name" value="SUBTILASE_SER"/>
    <property type="match status" value="1"/>
</dbReference>
<feature type="domain" description="Peptidase S8/S53" evidence="12">
    <location>
        <begin position="30"/>
        <end position="361"/>
    </location>
</feature>
<name>A0A4Y8IRQ6_9BACI</name>
<dbReference type="Gene3D" id="3.40.50.200">
    <property type="entry name" value="Peptidase S8/S53 domain"/>
    <property type="match status" value="1"/>
</dbReference>